<keyword evidence="2" id="KW-0547">Nucleotide-binding</keyword>
<comment type="caution">
    <text evidence="5">The sequence shown here is derived from an EMBL/GenBank/DDBJ whole genome shotgun (WGS) entry which is preliminary data.</text>
</comment>
<dbReference type="Proteomes" id="UP001165306">
    <property type="component" value="Unassembled WGS sequence"/>
</dbReference>
<evidence type="ECO:0000256" key="3">
    <source>
        <dbReference type="ARBA" id="ARBA00022840"/>
    </source>
</evidence>
<dbReference type="PROSITE" id="PS50893">
    <property type="entry name" value="ABC_TRANSPORTER_2"/>
    <property type="match status" value="1"/>
</dbReference>
<dbReference type="SMART" id="SM00382">
    <property type="entry name" value="AAA"/>
    <property type="match status" value="1"/>
</dbReference>
<evidence type="ECO:0000256" key="2">
    <source>
        <dbReference type="ARBA" id="ARBA00022741"/>
    </source>
</evidence>
<dbReference type="InterPro" id="IPR027417">
    <property type="entry name" value="P-loop_NTPase"/>
</dbReference>
<dbReference type="EMBL" id="JAMSLR010000006">
    <property type="protein sequence ID" value="MCM8749508.1"/>
    <property type="molecule type" value="Genomic_DNA"/>
</dbReference>
<reference evidence="5" key="1">
    <citation type="submission" date="2022-06" db="EMBL/GenBank/DDBJ databases">
        <title>CFH 74404 Thermomicrobiaceae sp.</title>
        <authorList>
            <person name="Ming H."/>
            <person name="Li W.-J."/>
            <person name="Zhao Z."/>
        </authorList>
    </citation>
    <scope>NUCLEOTIDE SEQUENCE</scope>
    <source>
        <strain evidence="5">CFH 74404</strain>
    </source>
</reference>
<evidence type="ECO:0000313" key="6">
    <source>
        <dbReference type="Proteomes" id="UP001165306"/>
    </source>
</evidence>
<gene>
    <name evidence="5" type="ORF">NET02_10145</name>
</gene>
<evidence type="ECO:0000313" key="5">
    <source>
        <dbReference type="EMBL" id="MCM8749508.1"/>
    </source>
</evidence>
<keyword evidence="1" id="KW-0813">Transport</keyword>
<dbReference type="GO" id="GO:0005524">
    <property type="term" value="F:ATP binding"/>
    <property type="evidence" value="ECO:0007669"/>
    <property type="project" value="UniProtKB-KW"/>
</dbReference>
<dbReference type="PANTHER" id="PTHR42711:SF18">
    <property type="entry name" value="ABC TRANSPORTER, ATP-BINDING PROTEIN"/>
    <property type="match status" value="1"/>
</dbReference>
<dbReference type="GO" id="GO:0016887">
    <property type="term" value="F:ATP hydrolysis activity"/>
    <property type="evidence" value="ECO:0007669"/>
    <property type="project" value="InterPro"/>
</dbReference>
<dbReference type="SUPFAM" id="SSF52540">
    <property type="entry name" value="P-loop containing nucleoside triphosphate hydrolases"/>
    <property type="match status" value="1"/>
</dbReference>
<dbReference type="AlphaFoldDB" id="A0AA42BD80"/>
<accession>A0AA42BD80</accession>
<keyword evidence="3 5" id="KW-0067">ATP-binding</keyword>
<dbReference type="RefSeq" id="WP_284057291.1">
    <property type="nucleotide sequence ID" value="NZ_JAMSLR010000006.1"/>
</dbReference>
<name>A0AA42BD80_9BACT</name>
<dbReference type="InterPro" id="IPR003593">
    <property type="entry name" value="AAA+_ATPase"/>
</dbReference>
<dbReference type="InterPro" id="IPR003439">
    <property type="entry name" value="ABC_transporter-like_ATP-bd"/>
</dbReference>
<dbReference type="PANTHER" id="PTHR42711">
    <property type="entry name" value="ABC TRANSPORTER ATP-BINDING PROTEIN"/>
    <property type="match status" value="1"/>
</dbReference>
<feature type="domain" description="ABC transporter" evidence="4">
    <location>
        <begin position="4"/>
        <end position="244"/>
    </location>
</feature>
<dbReference type="Gene3D" id="3.40.50.300">
    <property type="entry name" value="P-loop containing nucleotide triphosphate hydrolases"/>
    <property type="match status" value="1"/>
</dbReference>
<evidence type="ECO:0000256" key="1">
    <source>
        <dbReference type="ARBA" id="ARBA00022448"/>
    </source>
</evidence>
<dbReference type="Pfam" id="PF00005">
    <property type="entry name" value="ABC_tran"/>
    <property type="match status" value="1"/>
</dbReference>
<protein>
    <submittedName>
        <fullName evidence="5">ABC transporter ATP-binding protein</fullName>
    </submittedName>
</protein>
<evidence type="ECO:0000259" key="4">
    <source>
        <dbReference type="PROSITE" id="PS50893"/>
    </source>
</evidence>
<proteinExistence type="predicted"/>
<organism evidence="5 6">
    <name type="scientific">Thermalbibacter longus</name>
    <dbReference type="NCBI Taxonomy" id="2951981"/>
    <lineage>
        <taxon>Bacteria</taxon>
        <taxon>Pseudomonadati</taxon>
        <taxon>Thermomicrobiota</taxon>
        <taxon>Thermomicrobia</taxon>
        <taxon>Thermomicrobiales</taxon>
        <taxon>Thermomicrobiaceae</taxon>
        <taxon>Thermalbibacter</taxon>
    </lineage>
</organism>
<keyword evidence="6" id="KW-1185">Reference proteome</keyword>
<dbReference type="InterPro" id="IPR050763">
    <property type="entry name" value="ABC_transporter_ATP-binding"/>
</dbReference>
<sequence length="328" mass="36171">MHAIEAEHLRRTFQRRGWLRRRGREIVAVDDVTFAVEAGTIYGLLGHNGAGKTTTIKMLSTLLIPTSGRASVAGFDVVRQEREVRRRLGVVLGGDRGLYGKISARDNLLYFGRLYGLPRERLLRRVEELLELVGLADRADDRVEGFSRGMKQRLHLAKALLHDPPVIFLDEPTIGLDPAAAVSLRRAIKALAPEHTVLLTTHYLHEADELCDRIAIIDHGRIVLEDTPSGIKRRVDTDQRLRLRVSGLPAATLAAMLESCPAVRSVALPASRDGEAELVLKCHDRARAIDEVVGLVHRQGGRIEVIEALEPTLEDAFLALTNGAVACV</sequence>